<name>A0A645D3K2_9ZZZZ</name>
<dbReference type="InterPro" id="IPR018294">
    <property type="entry name" value="ISPD_synthase_CS"/>
</dbReference>
<dbReference type="PROSITE" id="PS01295">
    <property type="entry name" value="ISPD"/>
    <property type="match status" value="1"/>
</dbReference>
<dbReference type="Gene3D" id="3.90.550.10">
    <property type="entry name" value="Spore Coat Polysaccharide Biosynthesis Protein SpsA, Chain A"/>
    <property type="match status" value="1"/>
</dbReference>
<evidence type="ECO:0000256" key="2">
    <source>
        <dbReference type="ARBA" id="ARBA00022695"/>
    </source>
</evidence>
<evidence type="ECO:0000256" key="1">
    <source>
        <dbReference type="ARBA" id="ARBA00022679"/>
    </source>
</evidence>
<reference evidence="3" key="1">
    <citation type="submission" date="2019-08" db="EMBL/GenBank/DDBJ databases">
        <authorList>
            <person name="Kucharzyk K."/>
            <person name="Murdoch R.W."/>
            <person name="Higgins S."/>
            <person name="Loffler F."/>
        </authorList>
    </citation>
    <scope>NUCLEOTIDE SEQUENCE</scope>
</reference>
<dbReference type="GO" id="GO:0008299">
    <property type="term" value="P:isoprenoid biosynthetic process"/>
    <property type="evidence" value="ECO:0007669"/>
    <property type="project" value="InterPro"/>
</dbReference>
<dbReference type="AlphaFoldDB" id="A0A645D3K2"/>
<dbReference type="InterPro" id="IPR034683">
    <property type="entry name" value="IspD/TarI"/>
</dbReference>
<evidence type="ECO:0000313" key="3">
    <source>
        <dbReference type="EMBL" id="MPM84060.1"/>
    </source>
</evidence>
<dbReference type="PANTHER" id="PTHR32125">
    <property type="entry name" value="2-C-METHYL-D-ERYTHRITOL 4-PHOSPHATE CYTIDYLYLTRANSFERASE, CHLOROPLASTIC"/>
    <property type="match status" value="1"/>
</dbReference>
<accession>A0A645D3K2</accession>
<dbReference type="GO" id="GO:0047349">
    <property type="term" value="F:D-ribitol-5-phosphate cytidylyltransferase activity"/>
    <property type="evidence" value="ECO:0007669"/>
    <property type="project" value="UniProtKB-EC"/>
</dbReference>
<comment type="caution">
    <text evidence="3">The sequence shown here is derived from an EMBL/GenBank/DDBJ whole genome shotgun (WGS) entry which is preliminary data.</text>
</comment>
<dbReference type="Pfam" id="PF01128">
    <property type="entry name" value="IspD"/>
    <property type="match status" value="1"/>
</dbReference>
<keyword evidence="1 3" id="KW-0808">Transferase</keyword>
<organism evidence="3">
    <name type="scientific">bioreactor metagenome</name>
    <dbReference type="NCBI Taxonomy" id="1076179"/>
    <lineage>
        <taxon>unclassified sequences</taxon>
        <taxon>metagenomes</taxon>
        <taxon>ecological metagenomes</taxon>
    </lineage>
</organism>
<dbReference type="GO" id="GO:0050518">
    <property type="term" value="F:2-C-methyl-D-erythritol 4-phosphate cytidylyltransferase activity"/>
    <property type="evidence" value="ECO:0007669"/>
    <property type="project" value="TreeGrafter"/>
</dbReference>
<dbReference type="InterPro" id="IPR029044">
    <property type="entry name" value="Nucleotide-diphossugar_trans"/>
</dbReference>
<proteinExistence type="predicted"/>
<sequence length="200" mass="22816">MEAFEINDKIDAICVVCIKEWQEDLSIWLKEYDIRKVRWIAPAGATRQESSLNALDAIKESCTDDDYVIIHDAARPMVSQRIIDENIEKVQKYGACDTVIPAHDTIIRSLDDEHLNSIPLRKELYLGQTPQSFKYAVVRKAYDDYFALEEDKRPEMTDDCGLVLSHGAAKVGMAFGDKLNMKITTMEDLLMIKSIIRSAR</sequence>
<dbReference type="EC" id="2.7.7.40" evidence="3"/>
<gene>
    <name evidence="3" type="primary">tarI'</name>
    <name evidence="3" type="ORF">SDC9_131131</name>
</gene>
<dbReference type="SUPFAM" id="SSF53448">
    <property type="entry name" value="Nucleotide-diphospho-sugar transferases"/>
    <property type="match status" value="1"/>
</dbReference>
<dbReference type="CDD" id="cd02516">
    <property type="entry name" value="CDP-ME_synthetase"/>
    <property type="match status" value="1"/>
</dbReference>
<keyword evidence="2 3" id="KW-0548">Nucleotidyltransferase</keyword>
<protein>
    <submittedName>
        <fullName evidence="3">Ribitol-5-phosphate cytidylyltransferase 2</fullName>
        <ecNumber evidence="3">2.7.7.40</ecNumber>
    </submittedName>
</protein>
<dbReference type="PANTHER" id="PTHR32125:SF8">
    <property type="entry name" value="RIBITOL-5-PHOSPHATE CYTIDYLYLTRANSFERASE"/>
    <property type="match status" value="1"/>
</dbReference>
<dbReference type="EMBL" id="VSSQ01032708">
    <property type="protein sequence ID" value="MPM84060.1"/>
    <property type="molecule type" value="Genomic_DNA"/>
</dbReference>
<dbReference type="InterPro" id="IPR050088">
    <property type="entry name" value="IspD/TarI_cytidylyltransf_bact"/>
</dbReference>